<sequence>MNLTEFSAEILLQICEEFCQHCQEKHMKIARPDWWRRDSSRRALLDLSFVNRKVGYIAQRVLHHHFGYVDKDREPNGLARFFRTISNNPGLGKCLRWANLSMPLAEIDRDVIQGWLLGALEKFSHHVALNAQMAYEECPNFALSPLIVLQAPNLERIDDDGKIEGPCLFYLDGSVVRDGALPQNLSTVWLGDWIPSLGDHDRLGQKLSLWGLGYQLSSLPKLHALGIYCPVFSIPDERVLFQHLRVLRLGDFLMRRDELERLISCTPMLEEFAHFYFGLPAMDRGATATVPDICEVLTLRKDTLRRVMLDASCTTDDIHALRELDNLEELKIWAGPSLEAQSESYRLDSHALVRALPPSLQKLHVISVPKGLASAGEALMTYIRSTYRESSEQQKLKKVYFDVYEETALGYSHFKKLFELECQEWTRHGTVVISVRRFAWYDMGDWGSGEGNVEDEDCSTTFVIGRNEK</sequence>
<proteinExistence type="predicted"/>
<reference evidence="1" key="1">
    <citation type="submission" date="2021-11" db="EMBL/GenBank/DDBJ databases">
        <title>Fusarium solani-melongenae Genome sequencing and assembly.</title>
        <authorList>
            <person name="Xie S."/>
            <person name="Huang L."/>
            <person name="Zhang X."/>
        </authorList>
    </citation>
    <scope>NUCLEOTIDE SEQUENCE</scope>
    <source>
        <strain evidence="1">CRI 24-3</strain>
    </source>
</reference>
<dbReference type="EMBL" id="CP090030">
    <property type="protein sequence ID" value="UPK89248.1"/>
    <property type="molecule type" value="Genomic_DNA"/>
</dbReference>
<organism evidence="1 2">
    <name type="scientific">Fusarium solani subsp. cucurbitae</name>
    <name type="common">Neocosmosporum cucurbitae</name>
    <dbReference type="NCBI Taxonomy" id="2747967"/>
    <lineage>
        <taxon>Eukaryota</taxon>
        <taxon>Fungi</taxon>
        <taxon>Dikarya</taxon>
        <taxon>Ascomycota</taxon>
        <taxon>Pezizomycotina</taxon>
        <taxon>Sordariomycetes</taxon>
        <taxon>Hypocreomycetidae</taxon>
        <taxon>Hypocreales</taxon>
        <taxon>Nectriaceae</taxon>
        <taxon>Fusarium</taxon>
        <taxon>Fusarium solani species complex</taxon>
    </lineage>
</organism>
<keyword evidence="2" id="KW-1185">Reference proteome</keyword>
<evidence type="ECO:0000313" key="2">
    <source>
        <dbReference type="Proteomes" id="UP000830768"/>
    </source>
</evidence>
<name>A0ACD3YK85_FUSSC</name>
<protein>
    <submittedName>
        <fullName evidence="1">Uncharacterized protein</fullName>
    </submittedName>
</protein>
<dbReference type="Proteomes" id="UP000830768">
    <property type="component" value="Chromosome 1"/>
</dbReference>
<accession>A0ACD3YK85</accession>
<evidence type="ECO:0000313" key="1">
    <source>
        <dbReference type="EMBL" id="UPK89248.1"/>
    </source>
</evidence>
<gene>
    <name evidence="1" type="ORF">LCI18_000183</name>
</gene>